<accession>A0A9X9LLD8</accession>
<name>A0A9X9LLD8_GULGU</name>
<comment type="caution">
    <text evidence="2">The sequence shown here is derived from an EMBL/GenBank/DDBJ whole genome shotgun (WGS) entry which is preliminary data.</text>
</comment>
<dbReference type="EMBL" id="CYRY02006820">
    <property type="protein sequence ID" value="VCW74974.1"/>
    <property type="molecule type" value="Genomic_DNA"/>
</dbReference>
<dbReference type="Proteomes" id="UP000269945">
    <property type="component" value="Unassembled WGS sequence"/>
</dbReference>
<dbReference type="AlphaFoldDB" id="A0A9X9LLD8"/>
<evidence type="ECO:0000313" key="2">
    <source>
        <dbReference type="EMBL" id="VCW74974.1"/>
    </source>
</evidence>
<feature type="region of interest" description="Disordered" evidence="1">
    <location>
        <begin position="1"/>
        <end position="101"/>
    </location>
</feature>
<protein>
    <submittedName>
        <fullName evidence="2">Uncharacterized protein</fullName>
    </submittedName>
</protein>
<evidence type="ECO:0000256" key="1">
    <source>
        <dbReference type="SAM" id="MobiDB-lite"/>
    </source>
</evidence>
<gene>
    <name evidence="2" type="ORF">BN2614_LOCUS2</name>
</gene>
<reference evidence="2 3" key="1">
    <citation type="submission" date="2018-10" db="EMBL/GenBank/DDBJ databases">
        <authorList>
            <person name="Ekblom R."/>
            <person name="Jareborg N."/>
        </authorList>
    </citation>
    <scope>NUCLEOTIDE SEQUENCE [LARGE SCALE GENOMIC DNA]</scope>
    <source>
        <tissue evidence="2">Muscle</tissue>
    </source>
</reference>
<feature type="non-terminal residue" evidence="2">
    <location>
        <position position="101"/>
    </location>
</feature>
<organism evidence="2 3">
    <name type="scientific">Gulo gulo</name>
    <name type="common">Wolverine</name>
    <name type="synonym">Gluton</name>
    <dbReference type="NCBI Taxonomy" id="48420"/>
    <lineage>
        <taxon>Eukaryota</taxon>
        <taxon>Metazoa</taxon>
        <taxon>Chordata</taxon>
        <taxon>Craniata</taxon>
        <taxon>Vertebrata</taxon>
        <taxon>Euteleostomi</taxon>
        <taxon>Mammalia</taxon>
        <taxon>Eutheria</taxon>
        <taxon>Laurasiatheria</taxon>
        <taxon>Carnivora</taxon>
        <taxon>Caniformia</taxon>
        <taxon>Musteloidea</taxon>
        <taxon>Mustelidae</taxon>
        <taxon>Guloninae</taxon>
        <taxon>Gulo</taxon>
    </lineage>
</organism>
<proteinExistence type="predicted"/>
<keyword evidence="3" id="KW-1185">Reference proteome</keyword>
<evidence type="ECO:0000313" key="3">
    <source>
        <dbReference type="Proteomes" id="UP000269945"/>
    </source>
</evidence>
<feature type="compositionally biased region" description="Low complexity" evidence="1">
    <location>
        <begin position="1"/>
        <end position="27"/>
    </location>
</feature>
<sequence>EPCPASLAEPPASRSPAASTAPARSPGSEPPGGGQKLPDKAIQDEAAAEAEAGERGVRPENQRTSRRGPRGRAKPELAPSWRGTWRGTCVSGQERGQRVGS</sequence>
<feature type="compositionally biased region" description="Basic and acidic residues" evidence="1">
    <location>
        <begin position="52"/>
        <end position="63"/>
    </location>
</feature>